<dbReference type="Proteomes" id="UP000809337">
    <property type="component" value="Unassembled WGS sequence"/>
</dbReference>
<dbReference type="AlphaFoldDB" id="A0A9Q2NNP0"/>
<proteinExistence type="predicted"/>
<dbReference type="SMART" id="SM00460">
    <property type="entry name" value="TGc"/>
    <property type="match status" value="1"/>
</dbReference>
<sequence length="260" mass="28981">MRIQIDVAMQYRFMRPNTIFLAIEAAKYDGQAVLHENLYLGNIPINRIAGDSDVGERIWAQVPWSELTINYHAEVEITRAPAVLERLDAVPAHLIPGPVAPYLRPSRYCQSDKFVTFVERRFGNLAGGQKVAAIRNWIEDNLTYVPGSSDADTNVLETFAGRQGVCRDYAHLMCAMVRAAQIPARMVAAFSPDVTPPDFHALTEVWLDGEWHLVDATGMCHADSTAVIAVGRDAYDIAFLDSQAPAEMLYQSVQVMRTQQ</sequence>
<dbReference type="PANTHER" id="PTHR33490">
    <property type="entry name" value="BLR5614 PROTEIN-RELATED"/>
    <property type="match status" value="1"/>
</dbReference>
<dbReference type="Pfam" id="PF01841">
    <property type="entry name" value="Transglut_core"/>
    <property type="match status" value="1"/>
</dbReference>
<dbReference type="SUPFAM" id="SSF54001">
    <property type="entry name" value="Cysteine proteinases"/>
    <property type="match status" value="1"/>
</dbReference>
<comment type="caution">
    <text evidence="2">The sequence shown here is derived from an EMBL/GenBank/DDBJ whole genome shotgun (WGS) entry which is preliminary data.</text>
</comment>
<feature type="domain" description="Transglutaminase-like" evidence="1">
    <location>
        <begin position="158"/>
        <end position="218"/>
    </location>
</feature>
<evidence type="ECO:0000313" key="2">
    <source>
        <dbReference type="EMBL" id="MBM2354748.1"/>
    </source>
</evidence>
<evidence type="ECO:0000313" key="3">
    <source>
        <dbReference type="Proteomes" id="UP000809337"/>
    </source>
</evidence>
<reference evidence="2" key="1">
    <citation type="submission" date="2021-01" db="EMBL/GenBank/DDBJ databases">
        <title>Diatom-associated Roseobacters Show Island Model of Population Structure.</title>
        <authorList>
            <person name="Qu L."/>
            <person name="Feng X."/>
            <person name="Chen Y."/>
            <person name="Li L."/>
            <person name="Wang X."/>
            <person name="Hu Z."/>
            <person name="Wang H."/>
            <person name="Luo H."/>
        </authorList>
    </citation>
    <scope>NUCLEOTIDE SEQUENCE</scope>
    <source>
        <strain evidence="2">SM26-45</strain>
    </source>
</reference>
<accession>A0A9Q2NNP0</accession>
<dbReference type="Gene3D" id="2.60.40.2250">
    <property type="match status" value="1"/>
</dbReference>
<dbReference type="RefSeq" id="WP_231033753.1">
    <property type="nucleotide sequence ID" value="NZ_JAJNGX010000004.1"/>
</dbReference>
<dbReference type="InterPro" id="IPR002931">
    <property type="entry name" value="Transglutaminase-like"/>
</dbReference>
<evidence type="ECO:0000259" key="1">
    <source>
        <dbReference type="SMART" id="SM00460"/>
    </source>
</evidence>
<gene>
    <name evidence="2" type="ORF">JQX14_09370</name>
</gene>
<dbReference type="InterPro" id="IPR038765">
    <property type="entry name" value="Papain-like_cys_pep_sf"/>
</dbReference>
<name>A0A9Q2NNP0_9RHOB</name>
<dbReference type="EMBL" id="JAFBWN010000004">
    <property type="protein sequence ID" value="MBM2354748.1"/>
    <property type="molecule type" value="Genomic_DNA"/>
</dbReference>
<organism evidence="2 3">
    <name type="scientific">Pseudosulfitobacter pseudonitzschiae</name>
    <dbReference type="NCBI Taxonomy" id="1402135"/>
    <lineage>
        <taxon>Bacteria</taxon>
        <taxon>Pseudomonadati</taxon>
        <taxon>Pseudomonadota</taxon>
        <taxon>Alphaproteobacteria</taxon>
        <taxon>Rhodobacterales</taxon>
        <taxon>Roseobacteraceae</taxon>
        <taxon>Pseudosulfitobacter</taxon>
    </lineage>
</organism>
<dbReference type="Gene3D" id="3.10.620.30">
    <property type="match status" value="1"/>
</dbReference>
<dbReference type="PANTHER" id="PTHR33490:SF12">
    <property type="entry name" value="BLL5557 PROTEIN"/>
    <property type="match status" value="1"/>
</dbReference>
<protein>
    <submittedName>
        <fullName evidence="2">Transglutaminase family protein</fullName>
    </submittedName>
</protein>